<dbReference type="HAMAP" id="MF_00062">
    <property type="entry name" value="Sulf_adenylyltr_sub1"/>
    <property type="match status" value="1"/>
</dbReference>
<keyword evidence="8 14" id="KW-0547">Nucleotide-binding</keyword>
<accession>A0ABT4LSK5</accession>
<keyword evidence="7 14" id="KW-0548">Nucleotidyltransferase</keyword>
<comment type="function">
    <text evidence="15">Catalyzes the synthesis of activated sulfate.</text>
</comment>
<dbReference type="NCBIfam" id="TIGR00455">
    <property type="entry name" value="apsK"/>
    <property type="match status" value="1"/>
</dbReference>
<dbReference type="InterPro" id="IPR009001">
    <property type="entry name" value="Transl_elong_EF1A/Init_IF2_C"/>
</dbReference>
<dbReference type="InterPro" id="IPR059117">
    <property type="entry name" value="APS_kinase_dom"/>
</dbReference>
<name>A0ABT4LSK5_9PROT</name>
<dbReference type="SUPFAM" id="SSF50465">
    <property type="entry name" value="EF-Tu/eEF-1alpha/eIF2-gamma C-terminal domain"/>
    <property type="match status" value="1"/>
</dbReference>
<evidence type="ECO:0000256" key="8">
    <source>
        <dbReference type="ARBA" id="ARBA00022741"/>
    </source>
</evidence>
<reference evidence="17" key="1">
    <citation type="submission" date="2022-12" db="EMBL/GenBank/DDBJ databases">
        <title>Bacterial isolates from different developmental stages of Nematostella vectensis.</title>
        <authorList>
            <person name="Fraune S."/>
        </authorList>
    </citation>
    <scope>NUCLEOTIDE SEQUENCE</scope>
    <source>
        <strain evidence="17">G21632-S1</strain>
    </source>
</reference>
<dbReference type="NCBIfam" id="TIGR02034">
    <property type="entry name" value="CysN"/>
    <property type="match status" value="1"/>
</dbReference>
<evidence type="ECO:0000256" key="7">
    <source>
        <dbReference type="ARBA" id="ARBA00022695"/>
    </source>
</evidence>
<evidence type="ECO:0000259" key="16">
    <source>
        <dbReference type="PROSITE" id="PS51722"/>
    </source>
</evidence>
<comment type="similarity">
    <text evidence="4">In the N-terminal section; belongs to the TRAFAC class translation factor GTPase superfamily. Classic translation factor GTPase family. CysN/NodQ subfamily.</text>
</comment>
<dbReference type="CDD" id="cd03695">
    <property type="entry name" value="CysN_NodQ_II"/>
    <property type="match status" value="1"/>
</dbReference>
<keyword evidence="9 14" id="KW-0067">ATP-binding</keyword>
<comment type="similarity">
    <text evidence="3">In the C-terminal section; belongs to the APS kinase family.</text>
</comment>
<evidence type="ECO:0000256" key="10">
    <source>
        <dbReference type="ARBA" id="ARBA00023134"/>
    </source>
</evidence>
<dbReference type="EC" id="2.7.7.4" evidence="14"/>
<dbReference type="InterPro" id="IPR000795">
    <property type="entry name" value="T_Tr_GTP-bd_dom"/>
</dbReference>
<dbReference type="PROSITE" id="PS51722">
    <property type="entry name" value="G_TR_2"/>
    <property type="match status" value="1"/>
</dbReference>
<evidence type="ECO:0000313" key="17">
    <source>
        <dbReference type="EMBL" id="MCZ4297355.1"/>
    </source>
</evidence>
<comment type="catalytic activity">
    <reaction evidence="1 15">
        <text>adenosine 5'-phosphosulfate + ATP = 3'-phosphoadenylyl sulfate + ADP + H(+)</text>
        <dbReference type="Rhea" id="RHEA:24152"/>
        <dbReference type="ChEBI" id="CHEBI:15378"/>
        <dbReference type="ChEBI" id="CHEBI:30616"/>
        <dbReference type="ChEBI" id="CHEBI:58243"/>
        <dbReference type="ChEBI" id="CHEBI:58339"/>
        <dbReference type="ChEBI" id="CHEBI:456216"/>
        <dbReference type="EC" id="2.7.1.25"/>
    </reaction>
</comment>
<comment type="subunit">
    <text evidence="5">Sulfate-activating enzymes, NodP and NodQ, may be physically associated.</text>
</comment>
<dbReference type="Gene3D" id="2.40.30.10">
    <property type="entry name" value="Translation factors"/>
    <property type="match status" value="2"/>
</dbReference>
<dbReference type="SUPFAM" id="SSF52540">
    <property type="entry name" value="P-loop containing nucleoside triphosphate hydrolases"/>
    <property type="match status" value="2"/>
</dbReference>
<keyword evidence="11" id="KW-0511">Multifunctional enzyme</keyword>
<comment type="catalytic activity">
    <reaction evidence="13 14">
        <text>sulfate + ATP + H(+) = adenosine 5'-phosphosulfate + diphosphate</text>
        <dbReference type="Rhea" id="RHEA:18133"/>
        <dbReference type="ChEBI" id="CHEBI:15378"/>
        <dbReference type="ChEBI" id="CHEBI:16189"/>
        <dbReference type="ChEBI" id="CHEBI:30616"/>
        <dbReference type="ChEBI" id="CHEBI:33019"/>
        <dbReference type="ChEBI" id="CHEBI:58243"/>
        <dbReference type="EC" id="2.7.7.4"/>
    </reaction>
</comment>
<dbReference type="InterPro" id="IPR044138">
    <property type="entry name" value="CysN_II"/>
</dbReference>
<dbReference type="InterPro" id="IPR041757">
    <property type="entry name" value="CysN_GTP-bd"/>
</dbReference>
<comment type="subunit">
    <text evidence="14">Heterodimer composed of CysD, the smaller subunit, and CysN.</text>
</comment>
<comment type="similarity">
    <text evidence="14">Belongs to the TRAFAC class translation factor GTPase superfamily. Classic translation factor GTPase family. CysN/NodQ subfamily.</text>
</comment>
<dbReference type="EMBL" id="JAPWGW010000001">
    <property type="protein sequence ID" value="MCZ4297355.1"/>
    <property type="molecule type" value="Genomic_DNA"/>
</dbReference>
<sequence length="634" mass="70208">MDGYAAPDFANIEEYLDSQLKKSLLRFITCGSVDDGKSTLIGRLLYESKMIFDDQLASLKNESKKFGTQGEEIDFALLVDGLAAEREQGITIDVAYRFFATERRKYIVADTPGHEQYTRNMATGASTADLAIVMIDARKGVLTQTRRHSFIVSLLGIRNVVLCINKMDLVGYDRDVFDKIEADYRAFAADFGFENIQAIPVSALAGDNIVDHSENTPWYDGPPLIEYLDTVEIASDVKDQPFRMPVQWVNRPNLDFRGFAGQILSGSLKPGDGVRALPSGKSSKVARIVTMGGDLDEAVEGQSVTLTLEDEIDVSRGDVLCADKQPAEVSDQFQATMLWMSDSAMLPGRSYVMKIGARECQMQVTEQRYRIDVNTRAHEAAKTLDLNEIGIVNIALDRDVAFDAYQDNRRMGGFIVIDRMTNETVGLGLINFALRRASNIHRQSMDIGKELRASMKGQKPVMLWFTGLSGAGKSTVANLVEKRLAAMGKHTYTLDGDNVRHGLNNDLGFTDADRVENIRRVGEVAKLMLDAGLIVLVSFISPFRAERRIVRQMVEDGEFWEVFVDVPLDVAESRDVKGLYKKARAGEIKNFTGIDSPYEAPTDPEIHIDADRLSPEAAADVVIARLEQAGLIGS</sequence>
<dbReference type="PANTHER" id="PTHR23115">
    <property type="entry name" value="TRANSLATION FACTOR"/>
    <property type="match status" value="1"/>
</dbReference>
<comment type="similarity">
    <text evidence="15">Belongs to the APS kinase family.</text>
</comment>
<dbReference type="CDD" id="cd04166">
    <property type="entry name" value="CysN_ATPS"/>
    <property type="match status" value="1"/>
</dbReference>
<dbReference type="InterPro" id="IPR004161">
    <property type="entry name" value="EFTu-like_2"/>
</dbReference>
<evidence type="ECO:0000256" key="12">
    <source>
        <dbReference type="ARBA" id="ARBA00024872"/>
    </source>
</evidence>
<evidence type="ECO:0000256" key="9">
    <source>
        <dbReference type="ARBA" id="ARBA00022840"/>
    </source>
</evidence>
<dbReference type="PRINTS" id="PR00315">
    <property type="entry name" value="ELONGATNFCT"/>
</dbReference>
<dbReference type="Proteomes" id="UP001083770">
    <property type="component" value="Unassembled WGS sequence"/>
</dbReference>
<dbReference type="NCBIfam" id="NF004035">
    <property type="entry name" value="PRK05506.1"/>
    <property type="match status" value="1"/>
</dbReference>
<feature type="binding site" evidence="14">
    <location>
        <begin position="31"/>
        <end position="38"/>
    </location>
    <ligand>
        <name>GTP</name>
        <dbReference type="ChEBI" id="CHEBI:37565"/>
    </ligand>
</feature>
<dbReference type="InterPro" id="IPR044139">
    <property type="entry name" value="CysN_NoDQ_III"/>
</dbReference>
<evidence type="ECO:0000256" key="15">
    <source>
        <dbReference type="HAMAP-Rule" id="MF_00065"/>
    </source>
</evidence>
<dbReference type="InterPro" id="IPR031157">
    <property type="entry name" value="G_TR_CS"/>
</dbReference>
<dbReference type="Pfam" id="PF03144">
    <property type="entry name" value="GTP_EFTU_D2"/>
    <property type="match status" value="1"/>
</dbReference>
<evidence type="ECO:0000256" key="11">
    <source>
        <dbReference type="ARBA" id="ARBA00023268"/>
    </source>
</evidence>
<dbReference type="Pfam" id="PF01583">
    <property type="entry name" value="APS_kinase"/>
    <property type="match status" value="1"/>
</dbReference>
<keyword evidence="6 14" id="KW-0808">Transferase</keyword>
<dbReference type="NCBIfam" id="NF003013">
    <property type="entry name" value="PRK03846.1"/>
    <property type="match status" value="1"/>
</dbReference>
<dbReference type="Gene3D" id="3.40.50.300">
    <property type="entry name" value="P-loop containing nucleotide triphosphate hydrolases"/>
    <property type="match status" value="2"/>
</dbReference>
<evidence type="ECO:0000256" key="13">
    <source>
        <dbReference type="ARBA" id="ARBA00049370"/>
    </source>
</evidence>
<dbReference type="CDD" id="cd02027">
    <property type="entry name" value="APSK"/>
    <property type="match status" value="1"/>
</dbReference>
<comment type="function">
    <text evidence="14">With CysD forms the ATP sulfurylase (ATPS) that catalyzes the adenylation of sulfate producing adenosine 5'-phosphosulfate (APS) and diphosphate, the first enzymatic step in sulfur assimilation pathway. APS synthesis involves the formation of a high-energy phosphoric-sulfuric acid anhydride bond driven by GTP hydrolysis by CysN coupled to ATP hydrolysis by CysD.</text>
</comment>
<dbReference type="RefSeq" id="WP_269401500.1">
    <property type="nucleotide sequence ID" value="NZ_JAPWGW010000001.1"/>
</dbReference>
<dbReference type="EC" id="2.7.1.25" evidence="15"/>
<keyword evidence="15" id="KW-0418">Kinase</keyword>
<feature type="binding site" evidence="14">
    <location>
        <begin position="165"/>
        <end position="168"/>
    </location>
    <ligand>
        <name>GTP</name>
        <dbReference type="ChEBI" id="CHEBI:37565"/>
    </ligand>
</feature>
<feature type="binding site" evidence="14">
    <location>
        <begin position="110"/>
        <end position="114"/>
    </location>
    <ligand>
        <name>GTP</name>
        <dbReference type="ChEBI" id="CHEBI:37565"/>
    </ligand>
</feature>
<evidence type="ECO:0000256" key="6">
    <source>
        <dbReference type="ARBA" id="ARBA00022679"/>
    </source>
</evidence>
<evidence type="ECO:0000256" key="4">
    <source>
        <dbReference type="ARBA" id="ARBA00007237"/>
    </source>
</evidence>
<comment type="pathway">
    <text evidence="15">Sulfur metabolism; hydrogen sulfide biosynthesis; sulfite from sulfate: step 2/3.</text>
</comment>
<evidence type="ECO:0000313" key="18">
    <source>
        <dbReference type="Proteomes" id="UP001083770"/>
    </source>
</evidence>
<dbReference type="InterPro" id="IPR002891">
    <property type="entry name" value="APS"/>
</dbReference>
<dbReference type="Pfam" id="PF22594">
    <property type="entry name" value="GTP-eEF1A_C"/>
    <property type="match status" value="1"/>
</dbReference>
<gene>
    <name evidence="14 17" type="primary">cysN</name>
    <name evidence="15" type="synonym">cysC</name>
    <name evidence="17" type="ORF">O4G74_04725</name>
</gene>
<evidence type="ECO:0000256" key="1">
    <source>
        <dbReference type="ARBA" id="ARBA00001823"/>
    </source>
</evidence>
<evidence type="ECO:0000256" key="3">
    <source>
        <dbReference type="ARBA" id="ARBA00005438"/>
    </source>
</evidence>
<dbReference type="PROSITE" id="PS00301">
    <property type="entry name" value="G_TR_1"/>
    <property type="match status" value="1"/>
</dbReference>
<dbReference type="SUPFAM" id="SSF50447">
    <property type="entry name" value="Translation proteins"/>
    <property type="match status" value="1"/>
</dbReference>
<dbReference type="HAMAP" id="MF_00065">
    <property type="entry name" value="Adenylyl_sulf_kinase"/>
    <property type="match status" value="1"/>
</dbReference>
<keyword evidence="10 14" id="KW-0342">GTP-binding</keyword>
<feature type="active site" description="Phosphoserine intermediate" evidence="15">
    <location>
        <position position="541"/>
    </location>
</feature>
<evidence type="ECO:0000256" key="5">
    <source>
        <dbReference type="ARBA" id="ARBA00011760"/>
    </source>
</evidence>
<dbReference type="CDD" id="cd04095">
    <property type="entry name" value="CysN_NoDQ_III"/>
    <property type="match status" value="1"/>
</dbReference>
<dbReference type="Pfam" id="PF00009">
    <property type="entry name" value="GTP_EFTU"/>
    <property type="match status" value="1"/>
</dbReference>
<feature type="binding site" evidence="15">
    <location>
        <begin position="467"/>
        <end position="474"/>
    </location>
    <ligand>
        <name>ATP</name>
        <dbReference type="ChEBI" id="CHEBI:30616"/>
    </ligand>
</feature>
<dbReference type="InterPro" id="IPR054696">
    <property type="entry name" value="GTP-eEF1A_C"/>
</dbReference>
<dbReference type="InterPro" id="IPR011779">
    <property type="entry name" value="SO4_adenylTrfase_lsu"/>
</dbReference>
<protein>
    <recommendedName>
        <fullName evidence="14 15">Multifunctional fusion protein</fullName>
    </recommendedName>
    <domain>
        <recommendedName>
            <fullName evidence="14">Sulfate adenylyltransferase subunit 1</fullName>
            <ecNumber evidence="14">2.7.7.4</ecNumber>
        </recommendedName>
        <alternativeName>
            <fullName evidence="14">ATP-sulfurylase large subunit</fullName>
        </alternativeName>
        <alternativeName>
            <fullName evidence="14">Sulfate adenylate transferase</fullName>
            <shortName evidence="14">SAT</shortName>
        </alternativeName>
    </domain>
    <domain>
        <recommendedName>
            <fullName evidence="15">Adenylyl-sulfate kinase</fullName>
            <ecNumber evidence="15">2.7.1.25</ecNumber>
        </recommendedName>
        <alternativeName>
            <fullName evidence="15">APS kinase</fullName>
        </alternativeName>
        <alternativeName>
            <fullName evidence="15">ATP adenosine-5'-phosphosulfate 3'-phosphotransferase</fullName>
        </alternativeName>
        <alternativeName>
            <fullName evidence="15">Adenosine-5'-phosphosulfate kinase</fullName>
        </alternativeName>
    </domain>
</protein>
<evidence type="ECO:0000256" key="2">
    <source>
        <dbReference type="ARBA" id="ARBA00002357"/>
    </source>
</evidence>
<comment type="pathway">
    <text evidence="14">Sulfur metabolism; hydrogen sulfide biosynthesis; sulfite from sulfate: step 1/3.</text>
</comment>
<dbReference type="InterPro" id="IPR027417">
    <property type="entry name" value="P-loop_NTPase"/>
</dbReference>
<dbReference type="InterPro" id="IPR009000">
    <property type="entry name" value="Transl_B-barrel_sf"/>
</dbReference>
<comment type="caution">
    <text evidence="17">The sequence shown here is derived from an EMBL/GenBank/DDBJ whole genome shotgun (WGS) entry which is preliminary data.</text>
</comment>
<dbReference type="GO" id="GO:0004781">
    <property type="term" value="F:sulfate adenylyltransferase (ATP) activity"/>
    <property type="evidence" value="ECO:0007669"/>
    <property type="project" value="UniProtKB-EC"/>
</dbReference>
<comment type="function">
    <text evidence="12">Proposed to provide activated sulfate for transfer to Nod factor. ATP sulfurylase may be the GTPase, regulating ATP sulfurylase activity.</text>
</comment>
<organism evidence="17 18">
    <name type="scientific">Henriciella marina</name>
    <dbReference type="NCBI Taxonomy" id="453851"/>
    <lineage>
        <taxon>Bacteria</taxon>
        <taxon>Pseudomonadati</taxon>
        <taxon>Pseudomonadota</taxon>
        <taxon>Alphaproteobacteria</taxon>
        <taxon>Hyphomonadales</taxon>
        <taxon>Hyphomonadaceae</taxon>
        <taxon>Henriciella</taxon>
    </lineage>
</organism>
<keyword evidence="15" id="KW-0597">Phosphoprotein</keyword>
<proteinExistence type="inferred from homology"/>
<comment type="function">
    <text evidence="2">APS kinase catalyzes the synthesis of activated sulfate.</text>
</comment>
<dbReference type="InterPro" id="IPR050100">
    <property type="entry name" value="TRAFAC_GTPase_members"/>
</dbReference>
<dbReference type="NCBIfam" id="NF003478">
    <property type="entry name" value="PRK05124.1"/>
    <property type="match status" value="1"/>
</dbReference>
<keyword evidence="18" id="KW-1185">Reference proteome</keyword>
<feature type="domain" description="Tr-type G" evidence="16">
    <location>
        <begin position="22"/>
        <end position="238"/>
    </location>
</feature>
<evidence type="ECO:0000256" key="14">
    <source>
        <dbReference type="HAMAP-Rule" id="MF_00062"/>
    </source>
</evidence>